<keyword evidence="2" id="KW-0472">Membrane</keyword>
<feature type="transmembrane region" description="Helical" evidence="2">
    <location>
        <begin position="340"/>
        <end position="362"/>
    </location>
</feature>
<protein>
    <submittedName>
        <fullName evidence="3">Uncharacterized protein</fullName>
    </submittedName>
</protein>
<feature type="compositionally biased region" description="Low complexity" evidence="1">
    <location>
        <begin position="462"/>
        <end position="480"/>
    </location>
</feature>
<evidence type="ECO:0000313" key="3">
    <source>
        <dbReference type="EMBL" id="RPA93851.1"/>
    </source>
</evidence>
<evidence type="ECO:0000256" key="2">
    <source>
        <dbReference type="SAM" id="Phobius"/>
    </source>
</evidence>
<feature type="region of interest" description="Disordered" evidence="1">
    <location>
        <begin position="247"/>
        <end position="334"/>
    </location>
</feature>
<organism evidence="3 4">
    <name type="scientific">Choiromyces venosus 120613-1</name>
    <dbReference type="NCBI Taxonomy" id="1336337"/>
    <lineage>
        <taxon>Eukaryota</taxon>
        <taxon>Fungi</taxon>
        <taxon>Dikarya</taxon>
        <taxon>Ascomycota</taxon>
        <taxon>Pezizomycotina</taxon>
        <taxon>Pezizomycetes</taxon>
        <taxon>Pezizales</taxon>
        <taxon>Tuberaceae</taxon>
        <taxon>Choiromyces</taxon>
    </lineage>
</organism>
<feature type="compositionally biased region" description="Basic and acidic residues" evidence="1">
    <location>
        <begin position="608"/>
        <end position="620"/>
    </location>
</feature>
<evidence type="ECO:0000256" key="1">
    <source>
        <dbReference type="SAM" id="MobiDB-lite"/>
    </source>
</evidence>
<dbReference type="Proteomes" id="UP000276215">
    <property type="component" value="Unassembled WGS sequence"/>
</dbReference>
<dbReference type="AlphaFoldDB" id="A0A3N4JB16"/>
<keyword evidence="4" id="KW-1185">Reference proteome</keyword>
<dbReference type="OrthoDB" id="5421784at2759"/>
<feature type="compositionally biased region" description="Basic and acidic residues" evidence="1">
    <location>
        <begin position="1"/>
        <end position="11"/>
    </location>
</feature>
<accession>A0A3N4JB16</accession>
<feature type="compositionally biased region" description="Low complexity" evidence="1">
    <location>
        <begin position="548"/>
        <end position="558"/>
    </location>
</feature>
<dbReference type="EMBL" id="ML120445">
    <property type="protein sequence ID" value="RPA93851.1"/>
    <property type="molecule type" value="Genomic_DNA"/>
</dbReference>
<feature type="compositionally biased region" description="Polar residues" evidence="1">
    <location>
        <begin position="488"/>
        <end position="497"/>
    </location>
</feature>
<proteinExistence type="predicted"/>
<feature type="compositionally biased region" description="Polar residues" evidence="1">
    <location>
        <begin position="132"/>
        <end position="155"/>
    </location>
</feature>
<feature type="compositionally biased region" description="Polar residues" evidence="1">
    <location>
        <begin position="247"/>
        <end position="263"/>
    </location>
</feature>
<feature type="region of interest" description="Disordered" evidence="1">
    <location>
        <begin position="1"/>
        <end position="43"/>
    </location>
</feature>
<keyword evidence="2" id="KW-0812">Transmembrane</keyword>
<feature type="region of interest" description="Disordered" evidence="1">
    <location>
        <begin position="437"/>
        <end position="570"/>
    </location>
</feature>
<sequence length="620" mass="62809">MEKSGKFDSHDGVNAGGTNKNTGTDDDEDLDRGRVDRGGGNFGLGVPQAIERIRIEQVRRKSTHRRHQQLHVRQNGVVSGITDLVGDNVPTVLPSIASTATTLPTLTSSLSLLIPELSSLSIPSSTPGTVVPSISPSDSTDYPNVPVGSTQQTVLSSTPPPSPAETSPGMVIPITISGIFSGSLLKTESPLPSPSSPSLSSSTIVSLPSTTVTSYWPSLITKNGTTTSDTRTASTTTIDGNVIVYTSSPLPTGFNNSTLSRNVTSSSTPLSSSSWSLNSTTTTSSSSTSSYSSKSTWPATTDLGGGGGGGVAPTNTAPSVSPTPTESSGGGGGAPVSPRLLGGVLGGVAGVALILLAVLYFMRRYKEDLAIQERNDAGYDEPVMPTGEQAMAAVAGGRSFYKVSGRKLPPVIGGPRPGEFSSTRSAAGSSYYHDDEISWIGPGTPVSSTGAGPSRYSGVSGGTPSSPTSSSAPGSATTPVGPAPILPLTSTAISTGPSRIPEERESDPELASPSESMPPPPPPIIKPPSAPGSQTDVSLTPPIRPPFSRGMSSVSVGSAGSGKEGQAAGEVAVSAGPSILPAFARQMSAERVGSAGKDGVGRSLPSHDGSRASRFTEDIV</sequence>
<evidence type="ECO:0000313" key="4">
    <source>
        <dbReference type="Proteomes" id="UP000276215"/>
    </source>
</evidence>
<dbReference type="STRING" id="1336337.A0A3N4JB16"/>
<gene>
    <name evidence="3" type="ORF">L873DRAFT_1703376</name>
</gene>
<name>A0A3N4JB16_9PEZI</name>
<feature type="compositionally biased region" description="Low complexity" evidence="1">
    <location>
        <begin position="264"/>
        <end position="296"/>
    </location>
</feature>
<keyword evidence="2" id="KW-1133">Transmembrane helix</keyword>
<feature type="compositionally biased region" description="Pro residues" evidence="1">
    <location>
        <begin position="516"/>
        <end position="530"/>
    </location>
</feature>
<feature type="region of interest" description="Disordered" evidence="1">
    <location>
        <begin position="588"/>
        <end position="620"/>
    </location>
</feature>
<feature type="region of interest" description="Disordered" evidence="1">
    <location>
        <begin position="122"/>
        <end position="169"/>
    </location>
</feature>
<feature type="compositionally biased region" description="Low complexity" evidence="1">
    <location>
        <begin position="317"/>
        <end position="327"/>
    </location>
</feature>
<reference evidence="3 4" key="1">
    <citation type="journal article" date="2018" name="Nat. Ecol. Evol.">
        <title>Pezizomycetes genomes reveal the molecular basis of ectomycorrhizal truffle lifestyle.</title>
        <authorList>
            <person name="Murat C."/>
            <person name="Payen T."/>
            <person name="Noel B."/>
            <person name="Kuo A."/>
            <person name="Morin E."/>
            <person name="Chen J."/>
            <person name="Kohler A."/>
            <person name="Krizsan K."/>
            <person name="Balestrini R."/>
            <person name="Da Silva C."/>
            <person name="Montanini B."/>
            <person name="Hainaut M."/>
            <person name="Levati E."/>
            <person name="Barry K.W."/>
            <person name="Belfiori B."/>
            <person name="Cichocki N."/>
            <person name="Clum A."/>
            <person name="Dockter R.B."/>
            <person name="Fauchery L."/>
            <person name="Guy J."/>
            <person name="Iotti M."/>
            <person name="Le Tacon F."/>
            <person name="Lindquist E.A."/>
            <person name="Lipzen A."/>
            <person name="Malagnac F."/>
            <person name="Mello A."/>
            <person name="Molinier V."/>
            <person name="Miyauchi S."/>
            <person name="Poulain J."/>
            <person name="Riccioni C."/>
            <person name="Rubini A."/>
            <person name="Sitrit Y."/>
            <person name="Splivallo R."/>
            <person name="Traeger S."/>
            <person name="Wang M."/>
            <person name="Zifcakova L."/>
            <person name="Wipf D."/>
            <person name="Zambonelli A."/>
            <person name="Paolocci F."/>
            <person name="Nowrousian M."/>
            <person name="Ottonello S."/>
            <person name="Baldrian P."/>
            <person name="Spatafora J.W."/>
            <person name="Henrissat B."/>
            <person name="Nagy L.G."/>
            <person name="Aury J.M."/>
            <person name="Wincker P."/>
            <person name="Grigoriev I.V."/>
            <person name="Bonfante P."/>
            <person name="Martin F.M."/>
        </authorList>
    </citation>
    <scope>NUCLEOTIDE SEQUENCE [LARGE SCALE GENOMIC DNA]</scope>
    <source>
        <strain evidence="3 4">120613-1</strain>
    </source>
</reference>